<evidence type="ECO:0000256" key="3">
    <source>
        <dbReference type="ARBA" id="ARBA00022989"/>
    </source>
</evidence>
<dbReference type="OrthoDB" id="9813074at2"/>
<comment type="subcellular location">
    <subcellularLocation>
        <location evidence="1">Membrane</location>
        <topology evidence="1">Multi-pass membrane protein</topology>
    </subcellularLocation>
</comment>
<keyword evidence="2 5" id="KW-0812">Transmembrane</keyword>
<evidence type="ECO:0000256" key="2">
    <source>
        <dbReference type="ARBA" id="ARBA00022692"/>
    </source>
</evidence>
<comment type="caution">
    <text evidence="7">The sequence shown here is derived from an EMBL/GenBank/DDBJ whole genome shotgun (WGS) entry which is preliminary data.</text>
</comment>
<protein>
    <submittedName>
        <fullName evidence="7">Rhomboid</fullName>
    </submittedName>
</protein>
<evidence type="ECO:0000259" key="6">
    <source>
        <dbReference type="Pfam" id="PF01694"/>
    </source>
</evidence>
<keyword evidence="3 5" id="KW-1133">Transmembrane helix</keyword>
<evidence type="ECO:0000256" key="1">
    <source>
        <dbReference type="ARBA" id="ARBA00004141"/>
    </source>
</evidence>
<dbReference type="SUPFAM" id="SSF144091">
    <property type="entry name" value="Rhomboid-like"/>
    <property type="match status" value="1"/>
</dbReference>
<reference evidence="7 8" key="1">
    <citation type="journal article" date="2015" name="Genome Announc.">
        <title>Draft Genome Sequence of the Thermophile Thermus filiformis ATCC 43280, Producer of Carotenoid-(Di)glucoside-Branched Fatty Acid (Di)esters and Source of Hyperthermostable Enzymes of Biotechnological Interest.</title>
        <authorList>
            <person name="Mandelli F."/>
            <person name="Oliveira Ramires B."/>
            <person name="Couger M.B."/>
            <person name="Paixao D.A."/>
            <person name="Camilo C.M."/>
            <person name="Polikarpov I."/>
            <person name="Prade R."/>
            <person name="Riano-Pachon D.M."/>
            <person name="Squina F.M."/>
        </authorList>
    </citation>
    <scope>NUCLEOTIDE SEQUENCE [LARGE SCALE GENOMIC DNA]</scope>
    <source>
        <strain evidence="7 8">ATCC 43280</strain>
    </source>
</reference>
<evidence type="ECO:0000256" key="4">
    <source>
        <dbReference type="ARBA" id="ARBA00023136"/>
    </source>
</evidence>
<feature type="transmembrane region" description="Helical" evidence="5">
    <location>
        <begin position="97"/>
        <end position="115"/>
    </location>
</feature>
<feature type="transmembrane region" description="Helical" evidence="5">
    <location>
        <begin position="148"/>
        <end position="171"/>
    </location>
</feature>
<feature type="transmembrane region" description="Helical" evidence="5">
    <location>
        <begin position="121"/>
        <end position="141"/>
    </location>
</feature>
<dbReference type="STRING" id="276.THFILI_05375"/>
<keyword evidence="8" id="KW-1185">Reference proteome</keyword>
<dbReference type="Proteomes" id="UP000030364">
    <property type="component" value="Unassembled WGS sequence"/>
</dbReference>
<evidence type="ECO:0000256" key="5">
    <source>
        <dbReference type="SAM" id="Phobius"/>
    </source>
</evidence>
<dbReference type="GO" id="GO:0004252">
    <property type="term" value="F:serine-type endopeptidase activity"/>
    <property type="evidence" value="ECO:0007669"/>
    <property type="project" value="InterPro"/>
</dbReference>
<accession>A0A0A2WLE6</accession>
<proteinExistence type="predicted"/>
<evidence type="ECO:0000313" key="8">
    <source>
        <dbReference type="Proteomes" id="UP000030364"/>
    </source>
</evidence>
<dbReference type="Pfam" id="PF01694">
    <property type="entry name" value="Rhomboid"/>
    <property type="match status" value="1"/>
</dbReference>
<feature type="transmembrane region" description="Helical" evidence="5">
    <location>
        <begin position="65"/>
        <end position="85"/>
    </location>
</feature>
<organism evidence="7 8">
    <name type="scientific">Thermus filiformis</name>
    <dbReference type="NCBI Taxonomy" id="276"/>
    <lineage>
        <taxon>Bacteria</taxon>
        <taxon>Thermotogati</taxon>
        <taxon>Deinococcota</taxon>
        <taxon>Deinococci</taxon>
        <taxon>Thermales</taxon>
        <taxon>Thermaceae</taxon>
        <taxon>Thermus</taxon>
    </lineage>
</organism>
<dbReference type="FunFam" id="1.20.1540.10:FF:000027">
    <property type="entry name" value="Rhomboid family intramembrane serine protease"/>
    <property type="match status" value="1"/>
</dbReference>
<gene>
    <name evidence="7" type="ORF">THFILI_05375</name>
</gene>
<name>A0A0A2WLE6_THEFI</name>
<evidence type="ECO:0000313" key="7">
    <source>
        <dbReference type="EMBL" id="KGQ21011.2"/>
    </source>
</evidence>
<dbReference type="PANTHER" id="PTHR43731">
    <property type="entry name" value="RHOMBOID PROTEASE"/>
    <property type="match status" value="1"/>
</dbReference>
<dbReference type="InterPro" id="IPR022764">
    <property type="entry name" value="Peptidase_S54_rhomboid_dom"/>
</dbReference>
<dbReference type="Gene3D" id="1.20.1540.10">
    <property type="entry name" value="Rhomboid-like"/>
    <property type="match status" value="1"/>
</dbReference>
<dbReference type="RefSeq" id="WP_038067285.1">
    <property type="nucleotide sequence ID" value="NZ_JPSL02000038.1"/>
</dbReference>
<feature type="domain" description="Peptidase S54 rhomboid" evidence="6">
    <location>
        <begin position="56"/>
        <end position="202"/>
    </location>
</feature>
<dbReference type="InterPro" id="IPR035952">
    <property type="entry name" value="Rhomboid-like_sf"/>
</dbReference>
<feature type="transmembrane region" description="Helical" evidence="5">
    <location>
        <begin position="177"/>
        <end position="200"/>
    </location>
</feature>
<dbReference type="GO" id="GO:0016020">
    <property type="term" value="C:membrane"/>
    <property type="evidence" value="ECO:0007669"/>
    <property type="project" value="UniProtKB-SubCell"/>
</dbReference>
<sequence length="210" mass="23542">MFPLYDVNRARRPALVVKGLVLANALAFLLEYALGPEEVVRAYGFIPALFFQDPAGEAYRLFTSMFLHGGVFHILSNMWFLWVFGDNVEDRMGHGRFLLFYLLGGVAAALAQGVFTPFSTVPMIGASGAISAVLGAYYLLFPRAYVVTLVWFILPFTFVLPAGFYLGYWALLQFLQALLGVPGIAFWAHLGGFFFGLFTARAFTPRWYRY</sequence>
<feature type="transmembrane region" description="Helical" evidence="5">
    <location>
        <begin position="15"/>
        <end position="34"/>
    </location>
</feature>
<dbReference type="AlphaFoldDB" id="A0A0A2WLE6"/>
<dbReference type="EMBL" id="JPSL02000038">
    <property type="protein sequence ID" value="KGQ21011.2"/>
    <property type="molecule type" value="Genomic_DNA"/>
</dbReference>
<dbReference type="PANTHER" id="PTHR43731:SF26">
    <property type="entry name" value="RHOMBOID-LIKE PROTEIN 10, CHLOROPLASTIC"/>
    <property type="match status" value="1"/>
</dbReference>
<keyword evidence="4 5" id="KW-0472">Membrane</keyword>
<dbReference type="InterPro" id="IPR050925">
    <property type="entry name" value="Rhomboid_protease_S54"/>
</dbReference>